<evidence type="ECO:0000313" key="3">
    <source>
        <dbReference type="EMBL" id="SPJ23354.1"/>
    </source>
</evidence>
<evidence type="ECO:0000313" key="4">
    <source>
        <dbReference type="Proteomes" id="UP000244912"/>
    </source>
</evidence>
<evidence type="ECO:0000259" key="2">
    <source>
        <dbReference type="Pfam" id="PF00892"/>
    </source>
</evidence>
<sequence length="299" mass="30973">MDTTNKGLALALFGALVIVPDTLFMRISGLGATQMVAWRGLLQAAVLLTLWIVLSRRHRADVAALATGTGVLAALLQASNAALFATGIAIAPVAVVLFAVAMVPLVAALFGVIFLGDRIEKATLIAAFVVLLGIGLSVSAEFTTEGSALLGALCGLAVAVSLSGSFTLFRARPDLSIFLTVGLGASLSGVVAFLLTDSMTQTQGWLPAIWVTGAVILPISFTTMNLASRYTVAANVSLVLLLETVLGPIVVWIGVGEAVGPRGLIGGAIVVVTLAVYLWDQRRRALSRVTRRPIRGSAL</sequence>
<organism evidence="3 4">
    <name type="scientific">Palleronia abyssalis</name>
    <dbReference type="NCBI Taxonomy" id="1501240"/>
    <lineage>
        <taxon>Bacteria</taxon>
        <taxon>Pseudomonadati</taxon>
        <taxon>Pseudomonadota</taxon>
        <taxon>Alphaproteobacteria</taxon>
        <taxon>Rhodobacterales</taxon>
        <taxon>Roseobacteraceae</taxon>
        <taxon>Palleronia</taxon>
    </lineage>
</organism>
<proteinExistence type="predicted"/>
<protein>
    <recommendedName>
        <fullName evidence="2">EamA domain-containing protein</fullName>
    </recommendedName>
</protein>
<feature type="transmembrane region" description="Helical" evidence="1">
    <location>
        <begin position="208"/>
        <end position="227"/>
    </location>
</feature>
<feature type="transmembrane region" description="Helical" evidence="1">
    <location>
        <begin position="89"/>
        <end position="115"/>
    </location>
</feature>
<dbReference type="GO" id="GO:0016020">
    <property type="term" value="C:membrane"/>
    <property type="evidence" value="ECO:0007669"/>
    <property type="project" value="InterPro"/>
</dbReference>
<dbReference type="RefSeq" id="WP_108893195.1">
    <property type="nucleotide sequence ID" value="NZ_ONZF01000002.1"/>
</dbReference>
<dbReference type="PANTHER" id="PTHR22911">
    <property type="entry name" value="ACYL-MALONYL CONDENSING ENZYME-RELATED"/>
    <property type="match status" value="1"/>
</dbReference>
<reference evidence="3 4" key="1">
    <citation type="submission" date="2018-03" db="EMBL/GenBank/DDBJ databases">
        <authorList>
            <person name="Keele B.F."/>
        </authorList>
    </citation>
    <scope>NUCLEOTIDE SEQUENCE [LARGE SCALE GENOMIC DNA]</scope>
    <source>
        <strain evidence="3 4">CECT 8504</strain>
    </source>
</reference>
<dbReference type="InterPro" id="IPR037185">
    <property type="entry name" value="EmrE-like"/>
</dbReference>
<name>A0A2R8BT66_9RHOB</name>
<dbReference type="Proteomes" id="UP000244912">
    <property type="component" value="Unassembled WGS sequence"/>
</dbReference>
<dbReference type="EMBL" id="ONZF01000002">
    <property type="protein sequence ID" value="SPJ23354.1"/>
    <property type="molecule type" value="Genomic_DNA"/>
</dbReference>
<dbReference type="InterPro" id="IPR000620">
    <property type="entry name" value="EamA_dom"/>
</dbReference>
<keyword evidence="4" id="KW-1185">Reference proteome</keyword>
<feature type="transmembrane region" description="Helical" evidence="1">
    <location>
        <begin position="261"/>
        <end position="279"/>
    </location>
</feature>
<feature type="transmembrane region" description="Helical" evidence="1">
    <location>
        <begin position="176"/>
        <end position="196"/>
    </location>
</feature>
<dbReference type="SUPFAM" id="SSF103481">
    <property type="entry name" value="Multidrug resistance efflux transporter EmrE"/>
    <property type="match status" value="2"/>
</dbReference>
<feature type="transmembrane region" description="Helical" evidence="1">
    <location>
        <begin position="148"/>
        <end position="169"/>
    </location>
</feature>
<feature type="transmembrane region" description="Helical" evidence="1">
    <location>
        <begin position="36"/>
        <end position="55"/>
    </location>
</feature>
<keyword evidence="1" id="KW-0472">Membrane</keyword>
<keyword evidence="1" id="KW-1133">Transmembrane helix</keyword>
<gene>
    <name evidence="3" type="ORF">PAA8504_01164</name>
</gene>
<feature type="domain" description="EamA" evidence="2">
    <location>
        <begin position="6"/>
        <end position="137"/>
    </location>
</feature>
<keyword evidence="1" id="KW-0812">Transmembrane</keyword>
<feature type="transmembrane region" description="Helical" evidence="1">
    <location>
        <begin position="122"/>
        <end position="142"/>
    </location>
</feature>
<feature type="transmembrane region" description="Helical" evidence="1">
    <location>
        <begin position="62"/>
        <end position="83"/>
    </location>
</feature>
<accession>A0A2R8BT66</accession>
<evidence type="ECO:0000256" key="1">
    <source>
        <dbReference type="SAM" id="Phobius"/>
    </source>
</evidence>
<dbReference type="Pfam" id="PF00892">
    <property type="entry name" value="EamA"/>
    <property type="match status" value="1"/>
</dbReference>
<dbReference type="OrthoDB" id="9810239at2"/>
<feature type="transmembrane region" description="Helical" evidence="1">
    <location>
        <begin position="234"/>
        <end position="255"/>
    </location>
</feature>
<dbReference type="AlphaFoldDB" id="A0A2R8BT66"/>